<dbReference type="GO" id="GO:0005524">
    <property type="term" value="F:ATP binding"/>
    <property type="evidence" value="ECO:0007669"/>
    <property type="project" value="UniProtKB-KW"/>
</dbReference>
<reference evidence="11 12" key="1">
    <citation type="journal article" date="2018" name="IMA Fungus">
        <title>IMA Genome-F 10: Nine draft genome sequences of Claviceps purpurea s.lat., including C. arundinis, C. humidiphila, and C. cf. spartinae, pseudomolecules for the pitch canker pathogen Fusarium circinatum, draft genome of Davidsoniella eucalypti, Grosmannia galeiformis, Quambalaria eucalypti, and Teratosphaeria destructans.</title>
        <authorList>
            <person name="Wingfield B.D."/>
            <person name="Liu M."/>
            <person name="Nguyen H.D."/>
            <person name="Lane F.A."/>
            <person name="Morgan S.W."/>
            <person name="De Vos L."/>
            <person name="Wilken P.M."/>
            <person name="Duong T.A."/>
            <person name="Aylward J."/>
            <person name="Coetzee M.P."/>
            <person name="Dadej K."/>
            <person name="De Beer Z.W."/>
            <person name="Findlay W."/>
            <person name="Havenga M."/>
            <person name="Kolarik M."/>
            <person name="Menzies J.G."/>
            <person name="Naidoo K."/>
            <person name="Pochopski O."/>
            <person name="Shoukouhi P."/>
            <person name="Santana Q.C."/>
            <person name="Seifert K.A."/>
            <person name="Soal N."/>
            <person name="Steenkamp E.T."/>
            <person name="Tatham C.T."/>
            <person name="van der Nest M.A."/>
            <person name="Wingfield M.J."/>
        </authorList>
    </citation>
    <scope>NUCLEOTIDE SEQUENCE [LARGE SCALE GENOMIC DNA]</scope>
    <source>
        <strain evidence="11">CMW44962</strain>
    </source>
</reference>
<evidence type="ECO:0000313" key="11">
    <source>
        <dbReference type="EMBL" id="KAH9838210.1"/>
    </source>
</evidence>
<evidence type="ECO:0000256" key="5">
    <source>
        <dbReference type="ARBA" id="ARBA00022777"/>
    </source>
</evidence>
<evidence type="ECO:0000256" key="9">
    <source>
        <dbReference type="SAM" id="MobiDB-lite"/>
    </source>
</evidence>
<dbReference type="GO" id="GO:0005634">
    <property type="term" value="C:nucleus"/>
    <property type="evidence" value="ECO:0007669"/>
    <property type="project" value="TreeGrafter"/>
</dbReference>
<dbReference type="Proteomes" id="UP001138500">
    <property type="component" value="Unassembled WGS sequence"/>
</dbReference>
<sequence length="558" mass="62664">TYYVAVDREQKRHYLTSSGVVGHRGRPRYSRPASTAWSSKTQAVSRTMAASYRPRAQSMDGYRSCPPNSHRLASFDRPEVSYYRSRRHSASYTPAGLPPQHRLPQVHNDRYDMIAAPYGEGPAVVTRWPIGRRAHGVSPRTRMEVELAKQARRQGGGHGAVSISAALRQANAAAIERQLLPMAPQMDIPGVRADPLMMAAIMGQMHAEGGNVGLDMRNVVPEARAEEAVAMVHRGHGKKKKHVHFQDFKAPFANLFRGRGHHRREIAKEVSVPGYSLVKKLSPGGMSDAVNLVKNKSTGKLYIEKRVRFANGRHQDLMKRRAKAELRALRKANSPYLNHMVEHLWSEEKGSVSFILGGSLESMMKEHYRKGRHFKEDFLWHVLAGVGKGLAYLHHGIQDATRDKKVAGWDSICHLDLKPTNIFFKTRGRDTYPRVVIGDFGCSITGSDIQRGIENPRLQECGTPDWYPPEGRPEIAGRNTRYGPKTDVWQMGATIHTIAHLISAPDASIYAPTNAWIACGTRYSSRLNTVVMWCCFPDHQRRPSAARLVQEVVSERRR</sequence>
<reference evidence="11 12" key="2">
    <citation type="journal article" date="2021" name="Curr. Genet.">
        <title>Genetic response to nitrogen starvation in the aggressive Eucalyptus foliar pathogen Teratosphaeria destructans.</title>
        <authorList>
            <person name="Havenga M."/>
            <person name="Wingfield B.D."/>
            <person name="Wingfield M.J."/>
            <person name="Dreyer L.L."/>
            <person name="Roets F."/>
            <person name="Aylward J."/>
        </authorList>
    </citation>
    <scope>NUCLEOTIDE SEQUENCE [LARGE SCALE GENOMIC DNA]</scope>
    <source>
        <strain evidence="11">CMW44962</strain>
    </source>
</reference>
<keyword evidence="4" id="KW-0547">Nucleotide-binding</keyword>
<keyword evidence="6" id="KW-0067">ATP-binding</keyword>
<organism evidence="11 12">
    <name type="scientific">Teratosphaeria destructans</name>
    <dbReference type="NCBI Taxonomy" id="418781"/>
    <lineage>
        <taxon>Eukaryota</taxon>
        <taxon>Fungi</taxon>
        <taxon>Dikarya</taxon>
        <taxon>Ascomycota</taxon>
        <taxon>Pezizomycotina</taxon>
        <taxon>Dothideomycetes</taxon>
        <taxon>Dothideomycetidae</taxon>
        <taxon>Mycosphaerellales</taxon>
        <taxon>Teratosphaeriaceae</taxon>
        <taxon>Teratosphaeria</taxon>
    </lineage>
</organism>
<dbReference type="InterPro" id="IPR050660">
    <property type="entry name" value="NEK_Ser/Thr_kinase"/>
</dbReference>
<dbReference type="SUPFAM" id="SSF56112">
    <property type="entry name" value="Protein kinase-like (PK-like)"/>
    <property type="match status" value="1"/>
</dbReference>
<dbReference type="PANTHER" id="PTHR43671">
    <property type="entry name" value="SERINE/THREONINE-PROTEIN KINASE NEK"/>
    <property type="match status" value="1"/>
</dbReference>
<evidence type="ECO:0000259" key="10">
    <source>
        <dbReference type="PROSITE" id="PS50011"/>
    </source>
</evidence>
<dbReference type="GO" id="GO:0004674">
    <property type="term" value="F:protein serine/threonine kinase activity"/>
    <property type="evidence" value="ECO:0007669"/>
    <property type="project" value="UniProtKB-KW"/>
</dbReference>
<dbReference type="PROSITE" id="PS50011">
    <property type="entry name" value="PROTEIN_KINASE_DOM"/>
    <property type="match status" value="1"/>
</dbReference>
<dbReference type="EC" id="2.7.11.1" evidence="1"/>
<evidence type="ECO:0000256" key="7">
    <source>
        <dbReference type="ARBA" id="ARBA00047899"/>
    </source>
</evidence>
<proteinExistence type="predicted"/>
<comment type="catalytic activity">
    <reaction evidence="8">
        <text>L-seryl-[protein] + ATP = O-phospho-L-seryl-[protein] + ADP + H(+)</text>
        <dbReference type="Rhea" id="RHEA:17989"/>
        <dbReference type="Rhea" id="RHEA-COMP:9863"/>
        <dbReference type="Rhea" id="RHEA-COMP:11604"/>
        <dbReference type="ChEBI" id="CHEBI:15378"/>
        <dbReference type="ChEBI" id="CHEBI:29999"/>
        <dbReference type="ChEBI" id="CHEBI:30616"/>
        <dbReference type="ChEBI" id="CHEBI:83421"/>
        <dbReference type="ChEBI" id="CHEBI:456216"/>
        <dbReference type="EC" id="2.7.11.1"/>
    </reaction>
</comment>
<accession>A0A9W7SX35</accession>
<feature type="region of interest" description="Disordered" evidence="9">
    <location>
        <begin position="54"/>
        <end position="73"/>
    </location>
</feature>
<evidence type="ECO:0000256" key="8">
    <source>
        <dbReference type="ARBA" id="ARBA00048679"/>
    </source>
</evidence>
<dbReference type="AlphaFoldDB" id="A0A9W7SX35"/>
<evidence type="ECO:0000256" key="1">
    <source>
        <dbReference type="ARBA" id="ARBA00012513"/>
    </source>
</evidence>
<evidence type="ECO:0000313" key="12">
    <source>
        <dbReference type="Proteomes" id="UP001138500"/>
    </source>
</evidence>
<dbReference type="InterPro" id="IPR011009">
    <property type="entry name" value="Kinase-like_dom_sf"/>
</dbReference>
<gene>
    <name evidence="11" type="ORF">Tdes44962_MAKER08214</name>
</gene>
<keyword evidence="12" id="KW-1185">Reference proteome</keyword>
<evidence type="ECO:0000256" key="6">
    <source>
        <dbReference type="ARBA" id="ARBA00022840"/>
    </source>
</evidence>
<dbReference type="OrthoDB" id="310217at2759"/>
<comment type="caution">
    <text evidence="11">The sequence shown here is derived from an EMBL/GenBank/DDBJ whole genome shotgun (WGS) entry which is preliminary data.</text>
</comment>
<dbReference type="InterPro" id="IPR008271">
    <property type="entry name" value="Ser/Thr_kinase_AS"/>
</dbReference>
<keyword evidence="2" id="KW-0723">Serine/threonine-protein kinase</keyword>
<evidence type="ECO:0000256" key="3">
    <source>
        <dbReference type="ARBA" id="ARBA00022679"/>
    </source>
</evidence>
<dbReference type="SMART" id="SM00220">
    <property type="entry name" value="S_TKc"/>
    <property type="match status" value="1"/>
</dbReference>
<dbReference type="InterPro" id="IPR000719">
    <property type="entry name" value="Prot_kinase_dom"/>
</dbReference>
<evidence type="ECO:0000256" key="4">
    <source>
        <dbReference type="ARBA" id="ARBA00022741"/>
    </source>
</evidence>
<comment type="catalytic activity">
    <reaction evidence="7">
        <text>L-threonyl-[protein] + ATP = O-phospho-L-threonyl-[protein] + ADP + H(+)</text>
        <dbReference type="Rhea" id="RHEA:46608"/>
        <dbReference type="Rhea" id="RHEA-COMP:11060"/>
        <dbReference type="Rhea" id="RHEA-COMP:11605"/>
        <dbReference type="ChEBI" id="CHEBI:15378"/>
        <dbReference type="ChEBI" id="CHEBI:30013"/>
        <dbReference type="ChEBI" id="CHEBI:30616"/>
        <dbReference type="ChEBI" id="CHEBI:61977"/>
        <dbReference type="ChEBI" id="CHEBI:456216"/>
        <dbReference type="EC" id="2.7.11.1"/>
    </reaction>
</comment>
<keyword evidence="3" id="KW-0808">Transferase</keyword>
<name>A0A9W7SX35_9PEZI</name>
<dbReference type="PROSITE" id="PS00108">
    <property type="entry name" value="PROTEIN_KINASE_ST"/>
    <property type="match status" value="1"/>
</dbReference>
<keyword evidence="5 11" id="KW-0418">Kinase</keyword>
<dbReference type="PANTHER" id="PTHR43671:SF98">
    <property type="entry name" value="SERINE_THREONINE-PROTEIN KINASE NEK11"/>
    <property type="match status" value="1"/>
</dbReference>
<dbReference type="Pfam" id="PF00069">
    <property type="entry name" value="Pkinase"/>
    <property type="match status" value="1"/>
</dbReference>
<feature type="non-terminal residue" evidence="11">
    <location>
        <position position="1"/>
    </location>
</feature>
<feature type="domain" description="Protein kinase" evidence="10">
    <location>
        <begin position="275"/>
        <end position="558"/>
    </location>
</feature>
<evidence type="ECO:0000256" key="2">
    <source>
        <dbReference type="ARBA" id="ARBA00022527"/>
    </source>
</evidence>
<protein>
    <recommendedName>
        <fullName evidence="1">non-specific serine/threonine protein kinase</fullName>
        <ecNumber evidence="1">2.7.11.1</ecNumber>
    </recommendedName>
</protein>
<dbReference type="Gene3D" id="1.10.510.10">
    <property type="entry name" value="Transferase(Phosphotransferase) domain 1"/>
    <property type="match status" value="1"/>
</dbReference>
<dbReference type="EMBL" id="RIBY02000713">
    <property type="protein sequence ID" value="KAH9838210.1"/>
    <property type="molecule type" value="Genomic_DNA"/>
</dbReference>